<keyword evidence="2" id="KW-1185">Reference proteome</keyword>
<dbReference type="AlphaFoldDB" id="E3NMR3"/>
<dbReference type="GO" id="GO:0003677">
    <property type="term" value="F:DNA binding"/>
    <property type="evidence" value="ECO:0007669"/>
    <property type="project" value="InterPro"/>
</dbReference>
<reference evidence="1" key="1">
    <citation type="submission" date="2007-07" db="EMBL/GenBank/DDBJ databases">
        <title>PCAP assembly of the Caenorhabditis remanei genome.</title>
        <authorList>
            <consortium name="The Caenorhabditis remanei Sequencing Consortium"/>
            <person name="Wilson R.K."/>
        </authorList>
    </citation>
    <scope>NUCLEOTIDE SEQUENCE [LARGE SCALE GENOMIC DNA]</scope>
    <source>
        <strain evidence="1">PB4641</strain>
    </source>
</reference>
<dbReference type="GO" id="GO:0042276">
    <property type="term" value="P:error-prone translesion synthesis"/>
    <property type="evidence" value="ECO:0007669"/>
    <property type="project" value="TreeGrafter"/>
</dbReference>
<protein>
    <submittedName>
        <fullName evidence="1">Uncharacterized protein</fullName>
    </submittedName>
</protein>
<dbReference type="HOGENOM" id="CLU_2294287_0_0_1"/>
<dbReference type="STRING" id="31234.E3NMR3"/>
<dbReference type="PANTHER" id="PTHR12708">
    <property type="entry name" value="DNA POLYMERASE EPSILON SUBUNIT B"/>
    <property type="match status" value="1"/>
</dbReference>
<gene>
    <name evidence="1" type="ORF">CRE_30262</name>
</gene>
<dbReference type="OrthoDB" id="10254730at2759"/>
<dbReference type="PANTHER" id="PTHR12708:SF0">
    <property type="entry name" value="DNA POLYMERASE EPSILON SUBUNIT 2"/>
    <property type="match status" value="1"/>
</dbReference>
<dbReference type="eggNOG" id="KOG3818">
    <property type="taxonomic scope" value="Eukaryota"/>
</dbReference>
<dbReference type="EMBL" id="DS269096">
    <property type="protein sequence ID" value="EFP08670.1"/>
    <property type="molecule type" value="Genomic_DNA"/>
</dbReference>
<dbReference type="InterPro" id="IPR016266">
    <property type="entry name" value="POLE2"/>
</dbReference>
<accession>E3NMR3</accession>
<proteinExistence type="predicted"/>
<evidence type="ECO:0000313" key="1">
    <source>
        <dbReference type="EMBL" id="EFP08670.1"/>
    </source>
</evidence>
<dbReference type="Proteomes" id="UP000008281">
    <property type="component" value="Unassembled WGS sequence"/>
</dbReference>
<dbReference type="GO" id="GO:0006261">
    <property type="term" value="P:DNA-templated DNA replication"/>
    <property type="evidence" value="ECO:0007669"/>
    <property type="project" value="InterPro"/>
</dbReference>
<name>E3NMR3_CAERE</name>
<dbReference type="InParanoid" id="E3NMR3"/>
<evidence type="ECO:0000313" key="2">
    <source>
        <dbReference type="Proteomes" id="UP000008281"/>
    </source>
</evidence>
<sequence>MSFCAEIQMKLEVDLEAHLCPLPQHITPILPDFSSSLSLHPLPDLLVTADRFETFNEKVTGSDTIVSNPGSFARSNYTFHVYYPSQNRIEASQIPTGETAD</sequence>
<dbReference type="GO" id="GO:0008622">
    <property type="term" value="C:epsilon DNA polymerase complex"/>
    <property type="evidence" value="ECO:0007669"/>
    <property type="project" value="InterPro"/>
</dbReference>
<organism evidence="2">
    <name type="scientific">Caenorhabditis remanei</name>
    <name type="common">Caenorhabditis vulgaris</name>
    <dbReference type="NCBI Taxonomy" id="31234"/>
    <lineage>
        <taxon>Eukaryota</taxon>
        <taxon>Metazoa</taxon>
        <taxon>Ecdysozoa</taxon>
        <taxon>Nematoda</taxon>
        <taxon>Chromadorea</taxon>
        <taxon>Rhabditida</taxon>
        <taxon>Rhabditina</taxon>
        <taxon>Rhabditomorpha</taxon>
        <taxon>Rhabditoidea</taxon>
        <taxon>Rhabditidae</taxon>
        <taxon>Peloderinae</taxon>
        <taxon>Caenorhabditis</taxon>
    </lineage>
</organism>